<protein>
    <recommendedName>
        <fullName evidence="4">Secreted protein</fullName>
    </recommendedName>
</protein>
<evidence type="ECO:0000256" key="1">
    <source>
        <dbReference type="SAM" id="SignalP"/>
    </source>
</evidence>
<name>A0AAD6V0Y4_9AGAR</name>
<sequence length="120" mass="13247">MTHSFSFPPIFLPLVLLVSTGARPPSCRPHHPAHIRTVASRDVVPGDLRQGTVSPSFFVSYPFISFQGKTHILLCAHAVRHCVRLPPRHCPTPRSAVCSMHARNAIVDVRFSDTPHPARA</sequence>
<evidence type="ECO:0000313" key="3">
    <source>
        <dbReference type="Proteomes" id="UP001219525"/>
    </source>
</evidence>
<keyword evidence="1" id="KW-0732">Signal</keyword>
<evidence type="ECO:0000313" key="2">
    <source>
        <dbReference type="EMBL" id="KAJ7199875.1"/>
    </source>
</evidence>
<keyword evidence="3" id="KW-1185">Reference proteome</keyword>
<dbReference type="Proteomes" id="UP001219525">
    <property type="component" value="Unassembled WGS sequence"/>
</dbReference>
<feature type="chain" id="PRO_5042137857" description="Secreted protein" evidence="1">
    <location>
        <begin position="23"/>
        <end position="120"/>
    </location>
</feature>
<dbReference type="AlphaFoldDB" id="A0AAD6V0Y4"/>
<comment type="caution">
    <text evidence="2">The sequence shown here is derived from an EMBL/GenBank/DDBJ whole genome shotgun (WGS) entry which is preliminary data.</text>
</comment>
<reference evidence="2" key="1">
    <citation type="submission" date="2023-03" db="EMBL/GenBank/DDBJ databases">
        <title>Massive genome expansion in bonnet fungi (Mycena s.s.) driven by repeated elements and novel gene families across ecological guilds.</title>
        <authorList>
            <consortium name="Lawrence Berkeley National Laboratory"/>
            <person name="Harder C.B."/>
            <person name="Miyauchi S."/>
            <person name="Viragh M."/>
            <person name="Kuo A."/>
            <person name="Thoen E."/>
            <person name="Andreopoulos B."/>
            <person name="Lu D."/>
            <person name="Skrede I."/>
            <person name="Drula E."/>
            <person name="Henrissat B."/>
            <person name="Morin E."/>
            <person name="Kohler A."/>
            <person name="Barry K."/>
            <person name="LaButti K."/>
            <person name="Morin E."/>
            <person name="Salamov A."/>
            <person name="Lipzen A."/>
            <person name="Mereny Z."/>
            <person name="Hegedus B."/>
            <person name="Baldrian P."/>
            <person name="Stursova M."/>
            <person name="Weitz H."/>
            <person name="Taylor A."/>
            <person name="Grigoriev I.V."/>
            <person name="Nagy L.G."/>
            <person name="Martin F."/>
            <person name="Kauserud H."/>
        </authorList>
    </citation>
    <scope>NUCLEOTIDE SEQUENCE</scope>
    <source>
        <strain evidence="2">9144</strain>
    </source>
</reference>
<organism evidence="2 3">
    <name type="scientific">Mycena pura</name>
    <dbReference type="NCBI Taxonomy" id="153505"/>
    <lineage>
        <taxon>Eukaryota</taxon>
        <taxon>Fungi</taxon>
        <taxon>Dikarya</taxon>
        <taxon>Basidiomycota</taxon>
        <taxon>Agaricomycotina</taxon>
        <taxon>Agaricomycetes</taxon>
        <taxon>Agaricomycetidae</taxon>
        <taxon>Agaricales</taxon>
        <taxon>Marasmiineae</taxon>
        <taxon>Mycenaceae</taxon>
        <taxon>Mycena</taxon>
    </lineage>
</organism>
<proteinExistence type="predicted"/>
<accession>A0AAD6V0Y4</accession>
<evidence type="ECO:0008006" key="4">
    <source>
        <dbReference type="Google" id="ProtNLM"/>
    </source>
</evidence>
<gene>
    <name evidence="2" type="ORF">GGX14DRAFT_467542</name>
</gene>
<dbReference type="EMBL" id="JARJCW010000066">
    <property type="protein sequence ID" value="KAJ7199875.1"/>
    <property type="molecule type" value="Genomic_DNA"/>
</dbReference>
<feature type="signal peptide" evidence="1">
    <location>
        <begin position="1"/>
        <end position="22"/>
    </location>
</feature>